<accession>A0A4S8LJQ2</accession>
<comment type="cofactor">
    <cofactor evidence="1 4">
        <name>pyridoxal 5'-phosphate</name>
        <dbReference type="ChEBI" id="CHEBI:597326"/>
    </cofactor>
</comment>
<evidence type="ECO:0000256" key="3">
    <source>
        <dbReference type="ARBA" id="ARBA00023239"/>
    </source>
</evidence>
<name>A0A4S8LJQ2_DENBC</name>
<protein>
    <submittedName>
        <fullName evidence="6">Pyridoxal-dependent decarboxylase domain protein</fullName>
    </submittedName>
</protein>
<keyword evidence="2 4" id="KW-0663">Pyridoxal phosphate</keyword>
<dbReference type="PANTHER" id="PTHR42735">
    <property type="match status" value="1"/>
</dbReference>
<feature type="non-terminal residue" evidence="6">
    <location>
        <position position="1"/>
    </location>
</feature>
<dbReference type="GO" id="GO:0019752">
    <property type="term" value="P:carboxylic acid metabolic process"/>
    <property type="evidence" value="ECO:0007669"/>
    <property type="project" value="InterPro"/>
</dbReference>
<feature type="compositionally biased region" description="Basic and acidic residues" evidence="5">
    <location>
        <begin position="978"/>
        <end position="994"/>
    </location>
</feature>
<keyword evidence="3" id="KW-0456">Lyase</keyword>
<evidence type="ECO:0000313" key="7">
    <source>
        <dbReference type="Proteomes" id="UP000297245"/>
    </source>
</evidence>
<dbReference type="InterPro" id="IPR015424">
    <property type="entry name" value="PyrdxlP-dep_Trfase"/>
</dbReference>
<dbReference type="GO" id="GO:0030170">
    <property type="term" value="F:pyridoxal phosphate binding"/>
    <property type="evidence" value="ECO:0007669"/>
    <property type="project" value="InterPro"/>
</dbReference>
<dbReference type="Proteomes" id="UP000297245">
    <property type="component" value="Unassembled WGS sequence"/>
</dbReference>
<evidence type="ECO:0000313" key="6">
    <source>
        <dbReference type="EMBL" id="THU89160.1"/>
    </source>
</evidence>
<dbReference type="SUPFAM" id="SSF53383">
    <property type="entry name" value="PLP-dependent transferases"/>
    <property type="match status" value="1"/>
</dbReference>
<dbReference type="Pfam" id="PF00282">
    <property type="entry name" value="Pyridoxal_deC"/>
    <property type="match status" value="1"/>
</dbReference>
<dbReference type="OrthoDB" id="2161780at2759"/>
<evidence type="ECO:0000256" key="2">
    <source>
        <dbReference type="ARBA" id="ARBA00022898"/>
    </source>
</evidence>
<dbReference type="InterPro" id="IPR015421">
    <property type="entry name" value="PyrdxlP-dep_Trfase_major"/>
</dbReference>
<feature type="modified residue" description="N6-(pyridoxal phosphate)lysine" evidence="4">
    <location>
        <position position="432"/>
    </location>
</feature>
<organism evidence="6 7">
    <name type="scientific">Dendrothele bispora (strain CBS 962.96)</name>
    <dbReference type="NCBI Taxonomy" id="1314807"/>
    <lineage>
        <taxon>Eukaryota</taxon>
        <taxon>Fungi</taxon>
        <taxon>Dikarya</taxon>
        <taxon>Basidiomycota</taxon>
        <taxon>Agaricomycotina</taxon>
        <taxon>Agaricomycetes</taxon>
        <taxon>Agaricomycetidae</taxon>
        <taxon>Agaricales</taxon>
        <taxon>Agaricales incertae sedis</taxon>
        <taxon>Dendrothele</taxon>
    </lineage>
</organism>
<evidence type="ECO:0000256" key="1">
    <source>
        <dbReference type="ARBA" id="ARBA00001933"/>
    </source>
</evidence>
<sequence length="1008" mass="113078">MPRLPDYNEELHQAASAWFLGPRAENFGYLQQVLNTVLVEQGKARNEYYPEDPSFITTEMQATHAFQHQMMKLGVGVRELARELAQHHVPFWNPRYNGHMTNDTTLPGIAGYLTGMLFNPNNVAAEASPFTTWLEMKVGQELCEMVKYNTDPESKDQPQAWGHITCDGSVANLESIWAARNLKFYPLSLLLTMERGTLGFLLNSFQVQTCQGASKLLRDFSTWELLNIPPHEVLAIPDRLYSEYNISPTFLQNALNLFLIQSIGKDATMFEERFGREYINRMAYITSATKHYSWPKGAAVTGIGSENLINIRVDDGARMEIGHLEDELNKCLYANPPRAVYAVVAIIGSTEHGACDPLADIVKLREQFRKKGLSFVLHADGAWGTYFSTTLQHGDFRNGPVGFVPSIALKPKTEESLRNLRYCDSITVDPHKSGYIQYPAGGLLYRDQRMRYLVTWSSPVVNRQGEESIGVYGIEGSKPGAAPVATWLSHQVIGLNTRGYGALLGEAVFGCAMMYAYLSTMSTKSTDFIVTPLNLLPAEIPFNSTDAKVEEQKEFIRTHILHRPNSDLVKDEDAMDLIREMGSDLSINAFAVNFKLNGQPNRDIVCGNDLNRRIFERLSIVSRNQTLKDKPLFLTSTVFSQQNYGNCLRTYKRRLGLDASSNLDLYSLINVVMSPFPTEMEFTATIIKALRGVIEEEVKTSVEWNTVSPDFHGFVMQGTDRLYLVHLPMFNMANHRYQLIITGELPPDAMATYVQARQQNPSQLYTLANVEKEVLSTLLERRRFKAHVDQGIPGTPGSTPLIKEVELTNIEIIVKRQIDSTHLGNSYPASSMPFFLYGTGKQLHIDHVLLASPNIQLNADQVKLSIPLDDWTDTSCAIAHFKNVPEQSMQPFPDNATIKLNDRFFFKPGSNFEFVLMKGLEGEPLGRGELTLGDFTIFVDNDDINMFPAAKTVDHRPTAPHSGNPAKSSKWADAIDSIADKIRKQDPSDSDSREASTFPNGRFVFPTA</sequence>
<feature type="region of interest" description="Disordered" evidence="5">
    <location>
        <begin position="952"/>
        <end position="1008"/>
    </location>
</feature>
<evidence type="ECO:0000256" key="4">
    <source>
        <dbReference type="PIRSR" id="PIRSR602129-50"/>
    </source>
</evidence>
<dbReference type="EMBL" id="ML179379">
    <property type="protein sequence ID" value="THU89160.1"/>
    <property type="molecule type" value="Genomic_DNA"/>
</dbReference>
<dbReference type="InterPro" id="IPR050477">
    <property type="entry name" value="GrpII_AminoAcid_Decarb"/>
</dbReference>
<evidence type="ECO:0000256" key="5">
    <source>
        <dbReference type="SAM" id="MobiDB-lite"/>
    </source>
</evidence>
<reference evidence="6 7" key="1">
    <citation type="journal article" date="2019" name="Nat. Ecol. Evol.">
        <title>Megaphylogeny resolves global patterns of mushroom evolution.</title>
        <authorList>
            <person name="Varga T."/>
            <person name="Krizsan K."/>
            <person name="Foldi C."/>
            <person name="Dima B."/>
            <person name="Sanchez-Garcia M."/>
            <person name="Sanchez-Ramirez S."/>
            <person name="Szollosi G.J."/>
            <person name="Szarkandi J.G."/>
            <person name="Papp V."/>
            <person name="Albert L."/>
            <person name="Andreopoulos W."/>
            <person name="Angelini C."/>
            <person name="Antonin V."/>
            <person name="Barry K.W."/>
            <person name="Bougher N.L."/>
            <person name="Buchanan P."/>
            <person name="Buyck B."/>
            <person name="Bense V."/>
            <person name="Catcheside P."/>
            <person name="Chovatia M."/>
            <person name="Cooper J."/>
            <person name="Damon W."/>
            <person name="Desjardin D."/>
            <person name="Finy P."/>
            <person name="Geml J."/>
            <person name="Haridas S."/>
            <person name="Hughes K."/>
            <person name="Justo A."/>
            <person name="Karasinski D."/>
            <person name="Kautmanova I."/>
            <person name="Kiss B."/>
            <person name="Kocsube S."/>
            <person name="Kotiranta H."/>
            <person name="LaButti K.M."/>
            <person name="Lechner B.E."/>
            <person name="Liimatainen K."/>
            <person name="Lipzen A."/>
            <person name="Lukacs Z."/>
            <person name="Mihaltcheva S."/>
            <person name="Morgado L.N."/>
            <person name="Niskanen T."/>
            <person name="Noordeloos M.E."/>
            <person name="Ohm R.A."/>
            <person name="Ortiz-Santana B."/>
            <person name="Ovrebo C."/>
            <person name="Racz N."/>
            <person name="Riley R."/>
            <person name="Savchenko A."/>
            <person name="Shiryaev A."/>
            <person name="Soop K."/>
            <person name="Spirin V."/>
            <person name="Szebenyi C."/>
            <person name="Tomsovsky M."/>
            <person name="Tulloss R.E."/>
            <person name="Uehling J."/>
            <person name="Grigoriev I.V."/>
            <person name="Vagvolgyi C."/>
            <person name="Papp T."/>
            <person name="Martin F.M."/>
            <person name="Miettinen O."/>
            <person name="Hibbett D.S."/>
            <person name="Nagy L.G."/>
        </authorList>
    </citation>
    <scope>NUCLEOTIDE SEQUENCE [LARGE SCALE GENOMIC DNA]</scope>
    <source>
        <strain evidence="6 7">CBS 962.96</strain>
    </source>
</reference>
<dbReference type="PANTHER" id="PTHR42735:SF4">
    <property type="entry name" value="PYRIDOXAL PHOSPHATE-DEPENDENT DECARBOXYLASE FAMILY PROTEIN"/>
    <property type="match status" value="1"/>
</dbReference>
<dbReference type="GO" id="GO:0016830">
    <property type="term" value="F:carbon-carbon lyase activity"/>
    <property type="evidence" value="ECO:0007669"/>
    <property type="project" value="InterPro"/>
</dbReference>
<dbReference type="Gene3D" id="3.40.640.10">
    <property type="entry name" value="Type I PLP-dependent aspartate aminotransferase-like (Major domain)"/>
    <property type="match status" value="1"/>
</dbReference>
<dbReference type="AlphaFoldDB" id="A0A4S8LJQ2"/>
<gene>
    <name evidence="6" type="ORF">K435DRAFT_761332</name>
</gene>
<dbReference type="InterPro" id="IPR002129">
    <property type="entry name" value="PyrdxlP-dep_de-COase"/>
</dbReference>
<keyword evidence="7" id="KW-1185">Reference proteome</keyword>
<proteinExistence type="predicted"/>